<feature type="transmembrane region" description="Helical" evidence="7">
    <location>
        <begin position="210"/>
        <end position="231"/>
    </location>
</feature>
<feature type="transmembrane region" description="Helical" evidence="7">
    <location>
        <begin position="179"/>
        <end position="198"/>
    </location>
</feature>
<keyword evidence="3 7" id="KW-0812">Transmembrane</keyword>
<dbReference type="GO" id="GO:0006644">
    <property type="term" value="P:phospholipid metabolic process"/>
    <property type="evidence" value="ECO:0007669"/>
    <property type="project" value="InterPro"/>
</dbReference>
<evidence type="ECO:0000256" key="2">
    <source>
        <dbReference type="ARBA" id="ARBA00008816"/>
    </source>
</evidence>
<dbReference type="Gene3D" id="1.20.144.10">
    <property type="entry name" value="Phosphatidic acid phosphatase type 2/haloperoxidase"/>
    <property type="match status" value="1"/>
</dbReference>
<dbReference type="Pfam" id="PF01569">
    <property type="entry name" value="PAP2"/>
    <property type="match status" value="1"/>
</dbReference>
<evidence type="ECO:0000256" key="1">
    <source>
        <dbReference type="ARBA" id="ARBA00004141"/>
    </source>
</evidence>
<dbReference type="AlphaFoldDB" id="A0A061RWD4"/>
<dbReference type="PANTHER" id="PTHR10165:SF35">
    <property type="entry name" value="RE23632P"/>
    <property type="match status" value="1"/>
</dbReference>
<comment type="similarity">
    <text evidence="2">Belongs to the PA-phosphatase related phosphoesterase family.</text>
</comment>
<dbReference type="InterPro" id="IPR036938">
    <property type="entry name" value="PAP2/HPO_sf"/>
</dbReference>
<name>A0A061RWD4_9CHLO</name>
<evidence type="ECO:0000256" key="5">
    <source>
        <dbReference type="ARBA" id="ARBA00023136"/>
    </source>
</evidence>
<dbReference type="GO" id="GO:0046839">
    <property type="term" value="P:phospholipid dephosphorylation"/>
    <property type="evidence" value="ECO:0007669"/>
    <property type="project" value="TreeGrafter"/>
</dbReference>
<dbReference type="SMART" id="SM00014">
    <property type="entry name" value="acidPPc"/>
    <property type="match status" value="1"/>
</dbReference>
<evidence type="ECO:0000256" key="7">
    <source>
        <dbReference type="SAM" id="Phobius"/>
    </source>
</evidence>
<accession>A0A061RWD4</accession>
<feature type="region of interest" description="Disordered" evidence="6">
    <location>
        <begin position="240"/>
        <end position="290"/>
    </location>
</feature>
<feature type="transmembrane region" description="Helical" evidence="7">
    <location>
        <begin position="63"/>
        <end position="85"/>
    </location>
</feature>
<sequence length="290" mass="30670">MPPSTLFSRYALPDWFGRGAYIWDWGTVLIFFAASAVPIRLVQPVHRIAFAGDLSLSYPNTPGTVSAEVLYCSVFLGPLVVFTIAQMSSGSLKDLHHGCLSVAEALSLAFNVKRWLNLVGRHRPDWFARVAAGDAGTGAMSFPSGHAAYSFAAATVMSLYILGKFRVFSRPAAGSFPKAVAALLPVAGAGFIAASRLVDYRHDFSDVNAGSFIGICCGAFCYFLNFPSLFADDCHLPRSRSPPASPASTGTPQSAGDASDETDVVSHIGPSDGLQPPKARVPQHGEGAAL</sequence>
<comment type="subcellular location">
    <subcellularLocation>
        <location evidence="1">Membrane</location>
        <topology evidence="1">Multi-pass membrane protein</topology>
    </subcellularLocation>
</comment>
<dbReference type="GO" id="GO:0008195">
    <property type="term" value="F:phosphatidate phosphatase activity"/>
    <property type="evidence" value="ECO:0007669"/>
    <property type="project" value="TreeGrafter"/>
</dbReference>
<dbReference type="InterPro" id="IPR000326">
    <property type="entry name" value="PAP2/HPO"/>
</dbReference>
<dbReference type="PANTHER" id="PTHR10165">
    <property type="entry name" value="LIPID PHOSPHATE PHOSPHATASE"/>
    <property type="match status" value="1"/>
</dbReference>
<dbReference type="GO" id="GO:0016020">
    <property type="term" value="C:membrane"/>
    <property type="evidence" value="ECO:0007669"/>
    <property type="project" value="UniProtKB-SubCell"/>
</dbReference>
<protein>
    <submittedName>
        <fullName evidence="9">Pa-phosphatase related-family protein</fullName>
    </submittedName>
</protein>
<organism evidence="9">
    <name type="scientific">Tetraselmis sp. GSL018</name>
    <dbReference type="NCBI Taxonomy" id="582737"/>
    <lineage>
        <taxon>Eukaryota</taxon>
        <taxon>Viridiplantae</taxon>
        <taxon>Chlorophyta</taxon>
        <taxon>core chlorophytes</taxon>
        <taxon>Chlorodendrophyceae</taxon>
        <taxon>Chlorodendrales</taxon>
        <taxon>Chlorodendraceae</taxon>
        <taxon>Tetraselmis</taxon>
    </lineage>
</organism>
<feature type="transmembrane region" description="Helical" evidence="7">
    <location>
        <begin position="20"/>
        <end position="42"/>
    </location>
</feature>
<evidence type="ECO:0000256" key="4">
    <source>
        <dbReference type="ARBA" id="ARBA00022989"/>
    </source>
</evidence>
<evidence type="ECO:0000313" key="9">
    <source>
        <dbReference type="EMBL" id="JAC77167.1"/>
    </source>
</evidence>
<keyword evidence="5 7" id="KW-0472">Membrane</keyword>
<evidence type="ECO:0000256" key="6">
    <source>
        <dbReference type="SAM" id="MobiDB-lite"/>
    </source>
</evidence>
<keyword evidence="4 7" id="KW-1133">Transmembrane helix</keyword>
<reference evidence="9" key="1">
    <citation type="submission" date="2014-05" db="EMBL/GenBank/DDBJ databases">
        <title>The transcriptome of the halophilic microalga Tetraselmis sp. GSL018 isolated from the Great Salt Lake, Utah.</title>
        <authorList>
            <person name="Jinkerson R.E."/>
            <person name="D'Adamo S."/>
            <person name="Posewitz M.C."/>
        </authorList>
    </citation>
    <scope>NUCLEOTIDE SEQUENCE</scope>
    <source>
        <strain evidence="9">GSL018</strain>
    </source>
</reference>
<evidence type="ECO:0000256" key="3">
    <source>
        <dbReference type="ARBA" id="ARBA00022692"/>
    </source>
</evidence>
<proteinExistence type="inferred from homology"/>
<feature type="domain" description="Phosphatidic acid phosphatase type 2/haloperoxidase" evidence="8">
    <location>
        <begin position="97"/>
        <end position="222"/>
    </location>
</feature>
<dbReference type="EMBL" id="GBEZ01008372">
    <property type="protein sequence ID" value="JAC77167.1"/>
    <property type="molecule type" value="Transcribed_RNA"/>
</dbReference>
<evidence type="ECO:0000259" key="8">
    <source>
        <dbReference type="SMART" id="SM00014"/>
    </source>
</evidence>
<gene>
    <name evidence="9" type="ORF">TSPGSL018_18370</name>
</gene>
<dbReference type="SUPFAM" id="SSF48317">
    <property type="entry name" value="Acid phosphatase/Vanadium-dependent haloperoxidase"/>
    <property type="match status" value="1"/>
</dbReference>
<feature type="transmembrane region" description="Helical" evidence="7">
    <location>
        <begin position="147"/>
        <end position="167"/>
    </location>
</feature>
<dbReference type="InterPro" id="IPR043216">
    <property type="entry name" value="PAP-like"/>
</dbReference>